<dbReference type="GO" id="GO:0005886">
    <property type="term" value="C:plasma membrane"/>
    <property type="evidence" value="ECO:0007669"/>
    <property type="project" value="UniProtKB-SubCell"/>
</dbReference>
<accession>A0A246S342</accession>
<evidence type="ECO:0000256" key="5">
    <source>
        <dbReference type="ARBA" id="ARBA00022989"/>
    </source>
</evidence>
<keyword evidence="6 7" id="KW-0472">Membrane</keyword>
<sequence length="400" mass="41415">MANMMEQTQARGRIGEVFWVFLALGLTSFGGPVAHLGYFRTAFVERRQWLTESAYTDLVALCQFLPGPASSQVGFALGLLRAGPWGAAMAWLAFTLPSAIILMLFAFGAAVLDGPIASGIIHGLKVVAVAIVAHAVWGMARNLCPDKTRTGIALAAVFTVVLVSGPLGQVAAIVLGGLVGLALCRNSAAATASESLHFPVSRKAGMVALGLFSGLLILLPLLAGTAAWLDIADAFYRSGALVFGGGHVVLPLLEAEVVQSGWVTPDEFLAGYGAAQAVPGPLFTFAAYLGALLPGINGLVGALLALLAIFIPGFLLLVGVLPFWNQFRQWDSAQALMRGANAAVVGILGAALYQPVWTSAIIGAEEFALALTGFLLLTVWKLPALVVVAVVAFGGIAIAP</sequence>
<evidence type="ECO:0000256" key="3">
    <source>
        <dbReference type="ARBA" id="ARBA00022475"/>
    </source>
</evidence>
<dbReference type="PANTHER" id="PTHR33567:SF3">
    <property type="entry name" value="CHROMATE ION TRANSPORTER (EUROFUNG)"/>
    <property type="match status" value="1"/>
</dbReference>
<feature type="transmembrane region" description="Helical" evidence="7">
    <location>
        <begin position="274"/>
        <end position="293"/>
    </location>
</feature>
<reference evidence="8 9" key="1">
    <citation type="submission" date="2014-08" db="EMBL/GenBank/DDBJ databases">
        <title>Draft genome sequence of a novel L-asparaginase producing marine bacterium, Halomonas campaniensis.</title>
        <authorList>
            <person name="Sundarakrishnan B."/>
            <person name="Moushumi Priya A."/>
            <person name="Raman G."/>
            <person name="Sakthivel N."/>
            <person name="Park S."/>
            <person name="Jayachandran S."/>
        </authorList>
    </citation>
    <scope>NUCLEOTIDE SEQUENCE [LARGE SCALE GENOMIC DNA]</scope>
    <source>
        <strain evidence="8 9">SK03</strain>
    </source>
</reference>
<feature type="transmembrane region" description="Helical" evidence="7">
    <location>
        <begin position="299"/>
        <end position="323"/>
    </location>
</feature>
<keyword evidence="5 7" id="KW-1133">Transmembrane helix</keyword>
<keyword evidence="4 7" id="KW-0812">Transmembrane</keyword>
<dbReference type="GO" id="GO:0015109">
    <property type="term" value="F:chromate transmembrane transporter activity"/>
    <property type="evidence" value="ECO:0007669"/>
    <property type="project" value="InterPro"/>
</dbReference>
<comment type="caution">
    <text evidence="8">The sequence shown here is derived from an EMBL/GenBank/DDBJ whole genome shotgun (WGS) entry which is preliminary data.</text>
</comment>
<feature type="transmembrane region" description="Helical" evidence="7">
    <location>
        <begin position="374"/>
        <end position="399"/>
    </location>
</feature>
<evidence type="ECO:0000256" key="6">
    <source>
        <dbReference type="ARBA" id="ARBA00023136"/>
    </source>
</evidence>
<feature type="transmembrane region" description="Helical" evidence="7">
    <location>
        <begin position="152"/>
        <end position="183"/>
    </location>
</feature>
<gene>
    <name evidence="8" type="ORF">JI62_04630</name>
</gene>
<evidence type="ECO:0000256" key="4">
    <source>
        <dbReference type="ARBA" id="ARBA00022692"/>
    </source>
</evidence>
<dbReference type="NCBIfam" id="TIGR00937">
    <property type="entry name" value="2A51"/>
    <property type="match status" value="1"/>
</dbReference>
<feature type="transmembrane region" description="Helical" evidence="7">
    <location>
        <begin position="204"/>
        <end position="228"/>
    </location>
</feature>
<evidence type="ECO:0000256" key="2">
    <source>
        <dbReference type="ARBA" id="ARBA00005262"/>
    </source>
</evidence>
<comment type="similarity">
    <text evidence="2">Belongs to the chromate ion transporter (CHR) (TC 2.A.51) family.</text>
</comment>
<evidence type="ECO:0000313" key="8">
    <source>
        <dbReference type="EMBL" id="OWV30833.1"/>
    </source>
</evidence>
<protein>
    <submittedName>
        <fullName evidence="8">Chromate transporter</fullName>
    </submittedName>
</protein>
<feature type="transmembrane region" description="Helical" evidence="7">
    <location>
        <begin position="119"/>
        <end position="140"/>
    </location>
</feature>
<evidence type="ECO:0000256" key="7">
    <source>
        <dbReference type="SAM" id="Phobius"/>
    </source>
</evidence>
<dbReference type="Proteomes" id="UP000197334">
    <property type="component" value="Unassembled WGS sequence"/>
</dbReference>
<dbReference type="PANTHER" id="PTHR33567">
    <property type="entry name" value="CHROMATE ION TRANSPORTER (EUROFUNG)"/>
    <property type="match status" value="1"/>
</dbReference>
<name>A0A246S342_9GAMM</name>
<dbReference type="EMBL" id="JPUA01000011">
    <property type="protein sequence ID" value="OWV30833.1"/>
    <property type="molecule type" value="Genomic_DNA"/>
</dbReference>
<dbReference type="PIRSF" id="PIRSF004810">
    <property type="entry name" value="ChrA"/>
    <property type="match status" value="1"/>
</dbReference>
<feature type="transmembrane region" description="Helical" evidence="7">
    <location>
        <begin position="88"/>
        <end position="112"/>
    </location>
</feature>
<keyword evidence="3" id="KW-1003">Cell membrane</keyword>
<proteinExistence type="inferred from homology"/>
<dbReference type="OrthoDB" id="8969999at2"/>
<evidence type="ECO:0000313" key="9">
    <source>
        <dbReference type="Proteomes" id="UP000197334"/>
    </source>
</evidence>
<dbReference type="AlphaFoldDB" id="A0A246S342"/>
<dbReference type="InterPro" id="IPR003370">
    <property type="entry name" value="Chromate_transpt"/>
</dbReference>
<dbReference type="Pfam" id="PF02417">
    <property type="entry name" value="Chromate_transp"/>
    <property type="match status" value="2"/>
</dbReference>
<evidence type="ECO:0000256" key="1">
    <source>
        <dbReference type="ARBA" id="ARBA00004651"/>
    </source>
</evidence>
<comment type="subcellular location">
    <subcellularLocation>
        <location evidence="1">Cell membrane</location>
        <topology evidence="1">Multi-pass membrane protein</topology>
    </subcellularLocation>
</comment>
<feature type="transmembrane region" description="Helical" evidence="7">
    <location>
        <begin position="335"/>
        <end position="354"/>
    </location>
</feature>
<keyword evidence="9" id="KW-1185">Reference proteome</keyword>
<dbReference type="InterPro" id="IPR014047">
    <property type="entry name" value="Chr_Tranpt_l_chain"/>
</dbReference>
<organism evidence="8 9">
    <name type="scientific">Halomonas campaniensis</name>
    <dbReference type="NCBI Taxonomy" id="213554"/>
    <lineage>
        <taxon>Bacteria</taxon>
        <taxon>Pseudomonadati</taxon>
        <taxon>Pseudomonadota</taxon>
        <taxon>Gammaproteobacteria</taxon>
        <taxon>Oceanospirillales</taxon>
        <taxon>Halomonadaceae</taxon>
        <taxon>Halomonas</taxon>
    </lineage>
</organism>